<evidence type="ECO:0000256" key="1">
    <source>
        <dbReference type="SAM" id="MobiDB-lite"/>
    </source>
</evidence>
<dbReference type="SMART" id="SM00546">
    <property type="entry name" value="CUE"/>
    <property type="match status" value="1"/>
</dbReference>
<accession>A0A0W4ZNT6</accession>
<proteinExistence type="predicted"/>
<dbReference type="InterPro" id="IPR003892">
    <property type="entry name" value="CUE"/>
</dbReference>
<keyword evidence="5" id="KW-1185">Reference proteome</keyword>
<feature type="signal peptide" evidence="2">
    <location>
        <begin position="1"/>
        <end position="23"/>
    </location>
</feature>
<gene>
    <name evidence="4" type="ORF">T551_01950</name>
</gene>
<dbReference type="eggNOG" id="ENOG502S6YF">
    <property type="taxonomic scope" value="Eukaryota"/>
</dbReference>
<dbReference type="STRING" id="1408657.A0A0W4ZNT6"/>
<dbReference type="Pfam" id="PF02845">
    <property type="entry name" value="CUE"/>
    <property type="match status" value="1"/>
</dbReference>
<dbReference type="GO" id="GO:0043130">
    <property type="term" value="F:ubiquitin binding"/>
    <property type="evidence" value="ECO:0007669"/>
    <property type="project" value="InterPro"/>
</dbReference>
<dbReference type="RefSeq" id="XP_018229567.1">
    <property type="nucleotide sequence ID" value="XM_018374213.1"/>
</dbReference>
<reference evidence="5" key="1">
    <citation type="journal article" date="2016" name="Nat. Commun.">
        <title>Genome analysis of three Pneumocystis species reveals adaptation mechanisms to life exclusively in mammalian hosts.</title>
        <authorList>
            <person name="Ma L."/>
            <person name="Chen Z."/>
            <person name="Huang D.W."/>
            <person name="Kutty G."/>
            <person name="Ishihara M."/>
            <person name="Wang H."/>
            <person name="Abouelleil A."/>
            <person name="Bishop L."/>
            <person name="Davey E."/>
            <person name="Deng R."/>
            <person name="Deng X."/>
            <person name="Fan L."/>
            <person name="Fantoni G."/>
            <person name="Fitzgerald M."/>
            <person name="Gogineni E."/>
            <person name="Goldberg J.M."/>
            <person name="Handley G."/>
            <person name="Hu X."/>
            <person name="Huber C."/>
            <person name="Jiao X."/>
            <person name="Jones K."/>
            <person name="Levin J.Z."/>
            <person name="Liu Y."/>
            <person name="Macdonald P."/>
            <person name="Melnikov A."/>
            <person name="Raley C."/>
            <person name="Sassi M."/>
            <person name="Sherman B.T."/>
            <person name="Song X."/>
            <person name="Sykes S."/>
            <person name="Tran B."/>
            <person name="Walsh L."/>
            <person name="Xia Y."/>
            <person name="Yang J."/>
            <person name="Young S."/>
            <person name="Zeng Q."/>
            <person name="Zheng X."/>
            <person name="Stephens R."/>
            <person name="Nusbaum C."/>
            <person name="Birren B.W."/>
            <person name="Azadi P."/>
            <person name="Lempicki R.A."/>
            <person name="Cuomo C.A."/>
            <person name="Kovacs J.A."/>
        </authorList>
    </citation>
    <scope>NUCLEOTIDE SEQUENCE [LARGE SCALE GENOMIC DNA]</scope>
    <source>
        <strain evidence="5">RU7</strain>
    </source>
</reference>
<evidence type="ECO:0000313" key="4">
    <source>
        <dbReference type="EMBL" id="KTW30006.1"/>
    </source>
</evidence>
<feature type="compositionally biased region" description="Basic and acidic residues" evidence="1">
    <location>
        <begin position="168"/>
        <end position="189"/>
    </location>
</feature>
<dbReference type="PROSITE" id="PS51140">
    <property type="entry name" value="CUE"/>
    <property type="match status" value="1"/>
</dbReference>
<protein>
    <recommendedName>
        <fullName evidence="3">CUE domain-containing protein</fullName>
    </recommendedName>
</protein>
<sequence>MNDGALVVISCLVLFFSLKWIFSNHETTNTRRLRTRREVSQNMVEIIHTMFPNIPIESIEYDLGRTGSVEATTETLLTHGQLPNPPPSFIPRISNLISARISSFDKKPTTSSHDDLIKRYDLYARIKAEEERSVQKQEETYQWYPEKEQREAQLRRKRETMILRARRSLKEKDKNEQKTCLLDEKNTMS</sequence>
<keyword evidence="2" id="KW-0732">Signal</keyword>
<dbReference type="CDD" id="cd14424">
    <property type="entry name" value="CUE_Cue1p_like"/>
    <property type="match status" value="1"/>
</dbReference>
<dbReference type="EMBL" id="LFWA01000008">
    <property type="protein sequence ID" value="KTW30006.1"/>
    <property type="molecule type" value="Genomic_DNA"/>
</dbReference>
<dbReference type="Proteomes" id="UP000053447">
    <property type="component" value="Unassembled WGS sequence"/>
</dbReference>
<dbReference type="OrthoDB" id="3824970at2759"/>
<evidence type="ECO:0000256" key="2">
    <source>
        <dbReference type="SAM" id="SignalP"/>
    </source>
</evidence>
<dbReference type="Gene3D" id="1.10.8.10">
    <property type="entry name" value="DNA helicase RuvA subunit, C-terminal domain"/>
    <property type="match status" value="1"/>
</dbReference>
<dbReference type="VEuPathDB" id="FungiDB:T551_01950"/>
<name>A0A0W4ZNT6_PNEJ7</name>
<feature type="chain" id="PRO_5006933867" description="CUE domain-containing protein" evidence="2">
    <location>
        <begin position="24"/>
        <end position="189"/>
    </location>
</feature>
<feature type="region of interest" description="Disordered" evidence="1">
    <location>
        <begin position="165"/>
        <end position="189"/>
    </location>
</feature>
<evidence type="ECO:0000313" key="5">
    <source>
        <dbReference type="Proteomes" id="UP000053447"/>
    </source>
</evidence>
<dbReference type="GeneID" id="28940468"/>
<comment type="caution">
    <text evidence="4">The sequence shown here is derived from an EMBL/GenBank/DDBJ whole genome shotgun (WGS) entry which is preliminary data.</text>
</comment>
<feature type="domain" description="CUE" evidence="3">
    <location>
        <begin position="39"/>
        <end position="82"/>
    </location>
</feature>
<evidence type="ECO:0000259" key="3">
    <source>
        <dbReference type="PROSITE" id="PS51140"/>
    </source>
</evidence>
<organism evidence="4 5">
    <name type="scientific">Pneumocystis jirovecii (strain RU7)</name>
    <name type="common">Human pneumocystis pneumonia agent</name>
    <dbReference type="NCBI Taxonomy" id="1408657"/>
    <lineage>
        <taxon>Eukaryota</taxon>
        <taxon>Fungi</taxon>
        <taxon>Dikarya</taxon>
        <taxon>Ascomycota</taxon>
        <taxon>Taphrinomycotina</taxon>
        <taxon>Pneumocystomycetes</taxon>
        <taxon>Pneumocystaceae</taxon>
        <taxon>Pneumocystis</taxon>
    </lineage>
</organism>
<dbReference type="AlphaFoldDB" id="A0A0W4ZNT6"/>